<dbReference type="PANTHER" id="PTHR33751:SF9">
    <property type="entry name" value="CYTOCHROME C4"/>
    <property type="match status" value="1"/>
</dbReference>
<keyword evidence="7" id="KW-1133">Transmembrane helix</keyword>
<protein>
    <submittedName>
        <fullName evidence="9">Conserved putative membrane protein</fullName>
    </submittedName>
</protein>
<evidence type="ECO:0000256" key="4">
    <source>
        <dbReference type="ARBA" id="ARBA00022982"/>
    </source>
</evidence>
<dbReference type="SUPFAM" id="SSF48695">
    <property type="entry name" value="Multiheme cytochromes"/>
    <property type="match status" value="1"/>
</dbReference>
<evidence type="ECO:0000313" key="10">
    <source>
        <dbReference type="Proteomes" id="UP000031552"/>
    </source>
</evidence>
<keyword evidence="4" id="KW-0249">Electron transport</keyword>
<keyword evidence="5 6" id="KW-0408">Iron</keyword>
<evidence type="ECO:0000256" key="2">
    <source>
        <dbReference type="ARBA" id="ARBA00022617"/>
    </source>
</evidence>
<proteinExistence type="predicted"/>
<dbReference type="SUPFAM" id="SSF46626">
    <property type="entry name" value="Cytochrome c"/>
    <property type="match status" value="4"/>
</dbReference>
<dbReference type="Proteomes" id="UP000031552">
    <property type="component" value="Unassembled WGS sequence"/>
</dbReference>
<evidence type="ECO:0000256" key="7">
    <source>
        <dbReference type="SAM" id="Phobius"/>
    </source>
</evidence>
<feature type="domain" description="Cytochrome c" evidence="8">
    <location>
        <begin position="1021"/>
        <end position="1110"/>
    </location>
</feature>
<keyword evidence="7" id="KW-0812">Transmembrane</keyword>
<dbReference type="PROSITE" id="PS51007">
    <property type="entry name" value="CYTC"/>
    <property type="match status" value="2"/>
</dbReference>
<comment type="caution">
    <text evidence="9">The sequence shown here is derived from an EMBL/GenBank/DDBJ whole genome shotgun (WGS) entry which is preliminary data.</text>
</comment>
<feature type="transmembrane region" description="Helical" evidence="7">
    <location>
        <begin position="12"/>
        <end position="29"/>
    </location>
</feature>
<evidence type="ECO:0000256" key="1">
    <source>
        <dbReference type="ARBA" id="ARBA00022448"/>
    </source>
</evidence>
<dbReference type="GO" id="GO:0020037">
    <property type="term" value="F:heme binding"/>
    <property type="evidence" value="ECO:0007669"/>
    <property type="project" value="InterPro"/>
</dbReference>
<reference evidence="9" key="2">
    <citation type="submission" date="2014-09" db="EMBL/GenBank/DDBJ databases">
        <title>Criblamydia sequanensis harbors a mega-plasmid encoding arsenite resistance.</title>
        <authorList>
            <person name="Bertelli C."/>
            <person name="Goesmann A."/>
            <person name="Greub G."/>
        </authorList>
    </citation>
    <scope>NUCLEOTIDE SEQUENCE [LARGE SCALE GENOMIC DNA]</scope>
    <source>
        <strain evidence="9">CRIB-18</strain>
    </source>
</reference>
<feature type="domain" description="Cytochrome c" evidence="8">
    <location>
        <begin position="479"/>
        <end position="605"/>
    </location>
</feature>
<dbReference type="EMBL" id="CCEJ010000008">
    <property type="protein sequence ID" value="CDR34438.1"/>
    <property type="molecule type" value="Genomic_DNA"/>
</dbReference>
<organism evidence="9 10">
    <name type="scientific">Candidatus Criblamydia sequanensis CRIB-18</name>
    <dbReference type="NCBI Taxonomy" id="1437425"/>
    <lineage>
        <taxon>Bacteria</taxon>
        <taxon>Pseudomonadati</taxon>
        <taxon>Chlamydiota</taxon>
        <taxon>Chlamydiia</taxon>
        <taxon>Parachlamydiales</taxon>
        <taxon>Candidatus Criblamydiaceae</taxon>
        <taxon>Candidatus Criblamydia</taxon>
    </lineage>
</organism>
<dbReference type="InterPro" id="IPR009056">
    <property type="entry name" value="Cyt_c-like_dom"/>
</dbReference>
<dbReference type="InterPro" id="IPR036909">
    <property type="entry name" value="Cyt_c-like_dom_sf"/>
</dbReference>
<dbReference type="OrthoDB" id="9809720at2"/>
<evidence type="ECO:0000256" key="3">
    <source>
        <dbReference type="ARBA" id="ARBA00022723"/>
    </source>
</evidence>
<dbReference type="RefSeq" id="WP_053331921.1">
    <property type="nucleotide sequence ID" value="NZ_CCEJ010000008.1"/>
</dbReference>
<evidence type="ECO:0000256" key="5">
    <source>
        <dbReference type="ARBA" id="ARBA00023004"/>
    </source>
</evidence>
<dbReference type="GO" id="GO:0009055">
    <property type="term" value="F:electron transfer activity"/>
    <property type="evidence" value="ECO:0007669"/>
    <property type="project" value="InterPro"/>
</dbReference>
<gene>
    <name evidence="9" type="ORF">CSEC_1624</name>
</gene>
<keyword evidence="10" id="KW-1185">Reference proteome</keyword>
<dbReference type="InterPro" id="IPR050597">
    <property type="entry name" value="Cytochrome_c_Oxidase_Subunit"/>
</dbReference>
<dbReference type="PANTHER" id="PTHR33751">
    <property type="entry name" value="CBB3-TYPE CYTOCHROME C OXIDASE SUBUNIT FIXP"/>
    <property type="match status" value="1"/>
</dbReference>
<keyword evidence="1" id="KW-0813">Transport</keyword>
<keyword evidence="7" id="KW-0472">Membrane</keyword>
<dbReference type="GO" id="GO:0046872">
    <property type="term" value="F:metal ion binding"/>
    <property type="evidence" value="ECO:0007669"/>
    <property type="project" value="UniProtKB-KW"/>
</dbReference>
<reference evidence="9" key="1">
    <citation type="submission" date="2013-12" db="EMBL/GenBank/DDBJ databases">
        <authorList>
            <person name="Linke B."/>
        </authorList>
    </citation>
    <scope>NUCLEOTIDE SEQUENCE [LARGE SCALE GENOMIC DNA]</scope>
    <source>
        <strain evidence="9">CRIB-18</strain>
    </source>
</reference>
<evidence type="ECO:0000256" key="6">
    <source>
        <dbReference type="PROSITE-ProRule" id="PRU00433"/>
    </source>
</evidence>
<accession>A0A090D2K2</accession>
<keyword evidence="3 6" id="KW-0479">Metal-binding</keyword>
<dbReference type="Pfam" id="PF00034">
    <property type="entry name" value="Cytochrom_C"/>
    <property type="match status" value="1"/>
</dbReference>
<evidence type="ECO:0000259" key="8">
    <source>
        <dbReference type="PROSITE" id="PS51007"/>
    </source>
</evidence>
<dbReference type="InterPro" id="IPR036280">
    <property type="entry name" value="Multihaem_cyt_sf"/>
</dbReference>
<keyword evidence="2 6" id="KW-0349">Heme</keyword>
<evidence type="ECO:0000313" key="9">
    <source>
        <dbReference type="EMBL" id="CDR34438.1"/>
    </source>
</evidence>
<dbReference type="Pfam" id="PF13442">
    <property type="entry name" value="Cytochrome_CBB3"/>
    <property type="match status" value="2"/>
</dbReference>
<name>A0A090D2K2_9BACT</name>
<dbReference type="Gene3D" id="1.10.760.10">
    <property type="entry name" value="Cytochrome c-like domain"/>
    <property type="match status" value="4"/>
</dbReference>
<dbReference type="STRING" id="1437425.CSEC_1624"/>
<sequence>MSRNRGNLYQWFLIVLGLLTTALFGVFLYREIFPEYKIYQNDYVALEEFRSTYSGQPVPAFKEGVKQIVIERADKGPPLIDRCTSCHVALQFEHFSKTKIEKDINGNIVLDPDGIPVKVPNENYVFAKLDQKINELKDPAVLQNLEKEGNNSEVKKRLNEAQALESLKTAKVDGKTYQIDKVLSMHPLIGREVRPFEFHPIEEYGCTSCHNGNGRGLTTEKAHGPVFDGQYDPSHSGMKPRFLESDLANDPKFATVFNDRPDDSLLFMTTPLYVGGVIEAKCVQCHKTSLDTFKSALDTTEYLLNRKAGQKDAVYKSYLEEIHAFNKLVDLKTSLAKVGLEKTKTSIQDLIKSETLGDKELSEAQANLNFLKSFAKTEEAEQNIDEKLSKKINNPKLLAQLILDLKDKSPSEKTKIVETFLNKNLNDNSRGLLFAKLAALNIEDELLKHVSESTSKISSFVQNERNINGLETSVDLLTKTYAKGRSLFISQGCYACHRIAGLSRSGVGPELTYEGNKYPWFVKESIVWPQADLATSTMPNMRMDHDELEALTTFLLAQTGKRKHESDTEYKVQIQEWESGKKKAWEMAIAPDQIDSIDFGMTVFATEGCAACHRLKGFESNVGFSAQKEDNKDLLDSQINRFRTLFPEDLAGSEIVLALENHQKEIDSLLIDNAKPLGILDRIEKSHPGTISSFYSNFKYADRSKNTFFKEKIANSKNDKEKEIWELRKKNWHKRINRVLLAYIEQYGLGRLIGPRPNWSGIYRTDEWLMSHFKNPSAEIARSIMPVFPFDDTKFYALTKMLDVLAIKNRDEVHQIWEANGFNPEVAYEIHCAQCHGPFLQGNGPVSAWIYPIPKNLRNPLFLKNLTKQQALQSIVHGVHGTPMPPWGEVGSDKPNDGIPVLSQNQSKQLVDWLFSTLSGGTGTATGEEGEIPKWEYGPEDVIKDLKREGRPLKGKKPEIKPTPLSFNKAGFGLNFLSLIQTSPTNDLENDPALVFDIKKPLPGSKEPHAYYIKKEFYTKENLDEGMRVFNLNCAVCHGKDADGRGTRSVAMEEAKPRMLTNLNWIESRDDLRLLRSIKYGVQGTSMTPWGDQTSSLQRLQLVMYIRSLSQEAKQRQKLTRLIYEIYDSTILATEEVRSKEYPLLEEGKAKKELASQEIQKILSDIATGKENKQALVEAYEKELELTKENQLLDQKDKVYKQFIQNLKKERKAVNELGLQIIALNNTELSQEYFNWLETHRGRYQFKEKTLLVSEENQSLKKDKSEEILIKGIDKEISSLEIELKGQQGRLRSSLQEERIQEINAKISQMKKLKMRLLTTFRDVSELESQERQLIESITP</sequence>
<dbReference type="eggNOG" id="COG2010">
    <property type="taxonomic scope" value="Bacteria"/>
</dbReference>